<dbReference type="Gene3D" id="3.40.50.720">
    <property type="entry name" value="NAD(P)-binding Rossmann-like Domain"/>
    <property type="match status" value="1"/>
</dbReference>
<dbReference type="STRING" id="264951.A0A443I4Q4"/>
<dbReference type="EMBL" id="RCNU01000001">
    <property type="protein sequence ID" value="RWQ99044.1"/>
    <property type="molecule type" value="Genomic_DNA"/>
</dbReference>
<keyword evidence="7" id="KW-1185">Reference proteome</keyword>
<accession>A0A443I4Q4</accession>
<comment type="caution">
    <text evidence="6">The sequence shown here is derived from an EMBL/GenBank/DDBJ whole genome shotgun (WGS) entry which is preliminary data.</text>
</comment>
<dbReference type="SUPFAM" id="SSF51735">
    <property type="entry name" value="NAD(P)-binding Rossmann-fold domains"/>
    <property type="match status" value="1"/>
</dbReference>
<dbReference type="RefSeq" id="XP_028488689.1">
    <property type="nucleotide sequence ID" value="XM_028633270.1"/>
</dbReference>
<keyword evidence="4" id="KW-0520">NAD</keyword>
<dbReference type="PANTHER" id="PTHR11540:SF16">
    <property type="entry name" value="MALATE DEHYDROGENASE, MITOCHONDRIAL"/>
    <property type="match status" value="1"/>
</dbReference>
<gene>
    <name evidence="6" type="ORF">C8Q69DRAFT_511616</name>
</gene>
<evidence type="ECO:0000313" key="7">
    <source>
        <dbReference type="Proteomes" id="UP000283841"/>
    </source>
</evidence>
<dbReference type="GO" id="GO:0030060">
    <property type="term" value="F:L-malate dehydrogenase (NAD+) activity"/>
    <property type="evidence" value="ECO:0007669"/>
    <property type="project" value="UniProtKB-EC"/>
</dbReference>
<feature type="domain" description="Lactate/malate dehydrogenase N-terminal" evidence="5">
    <location>
        <begin position="5"/>
        <end position="103"/>
    </location>
</feature>
<dbReference type="AlphaFoldDB" id="A0A443I4Q4"/>
<dbReference type="GO" id="GO:0006099">
    <property type="term" value="P:tricarboxylic acid cycle"/>
    <property type="evidence" value="ECO:0007669"/>
    <property type="project" value="UniProtKB-KW"/>
</dbReference>
<dbReference type="GeneID" id="39602547"/>
<evidence type="ECO:0000313" key="6">
    <source>
        <dbReference type="EMBL" id="RWQ99044.1"/>
    </source>
</evidence>
<dbReference type="Proteomes" id="UP000283841">
    <property type="component" value="Unassembled WGS sequence"/>
</dbReference>
<sequence length="179" mass="19200">MNINTKAKVSGHLPDNGGLEKSLGGAEIIVVTAGITRKPGMTRGGGQRCDMPIFPQTNASIIRDISEVAATCPNATSCVVTNPVNSTIPVAAEAMKKAGVLDPTWCYEPRRCACLYMRCASSRWELVPVIGGHSRATILSLYSQAQHTVKTELGETGAIKKCSLLVTSQKMRRNCLRLI</sequence>
<dbReference type="VEuPathDB" id="FungiDB:C8Q69DRAFT_511616"/>
<dbReference type="PANTHER" id="PTHR11540">
    <property type="entry name" value="MALATE AND LACTATE DEHYDROGENASE"/>
    <property type="match status" value="1"/>
</dbReference>
<reference evidence="6 7" key="1">
    <citation type="journal article" date="2018" name="Front. Microbiol.">
        <title>Genomic and genetic insights into a cosmopolitan fungus, Paecilomyces variotii (Eurotiales).</title>
        <authorList>
            <person name="Urquhart A.S."/>
            <person name="Mondo S.J."/>
            <person name="Makela M.R."/>
            <person name="Hane J.K."/>
            <person name="Wiebenga A."/>
            <person name="He G."/>
            <person name="Mihaltcheva S."/>
            <person name="Pangilinan J."/>
            <person name="Lipzen A."/>
            <person name="Barry K."/>
            <person name="de Vries R.P."/>
            <person name="Grigoriev I.V."/>
            <person name="Idnurm A."/>
        </authorList>
    </citation>
    <scope>NUCLEOTIDE SEQUENCE [LARGE SCALE GENOMIC DNA]</scope>
    <source>
        <strain evidence="6 7">CBS 101075</strain>
    </source>
</reference>
<protein>
    <recommendedName>
        <fullName evidence="1">malate dehydrogenase</fullName>
        <ecNumber evidence="1">1.1.1.37</ecNumber>
    </recommendedName>
</protein>
<dbReference type="EC" id="1.1.1.37" evidence="1"/>
<dbReference type="InterPro" id="IPR036291">
    <property type="entry name" value="NAD(P)-bd_dom_sf"/>
</dbReference>
<dbReference type="GO" id="GO:0005829">
    <property type="term" value="C:cytosol"/>
    <property type="evidence" value="ECO:0007669"/>
    <property type="project" value="TreeGrafter"/>
</dbReference>
<evidence type="ECO:0000256" key="1">
    <source>
        <dbReference type="ARBA" id="ARBA00012995"/>
    </source>
</evidence>
<keyword evidence="2" id="KW-0816">Tricarboxylic acid cycle</keyword>
<evidence type="ECO:0000259" key="5">
    <source>
        <dbReference type="Pfam" id="PF00056"/>
    </source>
</evidence>
<evidence type="ECO:0000256" key="2">
    <source>
        <dbReference type="ARBA" id="ARBA00022532"/>
    </source>
</evidence>
<keyword evidence="3" id="KW-0560">Oxidoreductase</keyword>
<evidence type="ECO:0000256" key="3">
    <source>
        <dbReference type="ARBA" id="ARBA00023002"/>
    </source>
</evidence>
<dbReference type="InterPro" id="IPR001236">
    <property type="entry name" value="Lactate/malate_DH_N"/>
</dbReference>
<dbReference type="Pfam" id="PF00056">
    <property type="entry name" value="Ldh_1_N"/>
    <property type="match status" value="1"/>
</dbReference>
<organism evidence="6 7">
    <name type="scientific">Byssochlamys spectabilis</name>
    <name type="common">Paecilomyces variotii</name>
    <dbReference type="NCBI Taxonomy" id="264951"/>
    <lineage>
        <taxon>Eukaryota</taxon>
        <taxon>Fungi</taxon>
        <taxon>Dikarya</taxon>
        <taxon>Ascomycota</taxon>
        <taxon>Pezizomycotina</taxon>
        <taxon>Eurotiomycetes</taxon>
        <taxon>Eurotiomycetidae</taxon>
        <taxon>Eurotiales</taxon>
        <taxon>Thermoascaceae</taxon>
        <taxon>Paecilomyces</taxon>
    </lineage>
</organism>
<proteinExistence type="predicted"/>
<name>A0A443I4Q4_BYSSP</name>
<evidence type="ECO:0000256" key="4">
    <source>
        <dbReference type="ARBA" id="ARBA00023027"/>
    </source>
</evidence>